<dbReference type="FunCoup" id="A0A1Q3B398">
    <property type="interactions" value="412"/>
</dbReference>
<dbReference type="InterPro" id="IPR018997">
    <property type="entry name" value="PUB_domain"/>
</dbReference>
<dbReference type="SUPFAM" id="SSF54236">
    <property type="entry name" value="Ubiquitin-like"/>
    <property type="match status" value="1"/>
</dbReference>
<dbReference type="Pfam" id="PF08325">
    <property type="entry name" value="WLM"/>
    <property type="match status" value="1"/>
</dbReference>
<feature type="domain" description="WLM" evidence="2">
    <location>
        <begin position="133"/>
        <end position="322"/>
    </location>
</feature>
<dbReference type="AlphaFoldDB" id="A0A1Q3B398"/>
<dbReference type="SMART" id="SM00580">
    <property type="entry name" value="PUG"/>
    <property type="match status" value="1"/>
</dbReference>
<dbReference type="InterPro" id="IPR013536">
    <property type="entry name" value="WLM_dom"/>
</dbReference>
<name>A0A1Q3B398_CEPFO</name>
<gene>
    <name evidence="3" type="ORF">CFOL_v3_05942</name>
</gene>
<keyword evidence="4" id="KW-1185">Reference proteome</keyword>
<accession>A0A1Q3B398</accession>
<reference evidence="4" key="1">
    <citation type="submission" date="2016-04" db="EMBL/GenBank/DDBJ databases">
        <title>Cephalotus genome sequencing.</title>
        <authorList>
            <person name="Fukushima K."/>
            <person name="Hasebe M."/>
            <person name="Fang X."/>
        </authorList>
    </citation>
    <scope>NUCLEOTIDE SEQUENCE [LARGE SCALE GENOMIC DNA]</scope>
    <source>
        <strain evidence="4">cv. St1</strain>
    </source>
</reference>
<feature type="compositionally biased region" description="Polar residues" evidence="1">
    <location>
        <begin position="363"/>
        <end position="373"/>
    </location>
</feature>
<organism evidence="3 4">
    <name type="scientific">Cephalotus follicularis</name>
    <name type="common">Albany pitcher plant</name>
    <dbReference type="NCBI Taxonomy" id="3775"/>
    <lineage>
        <taxon>Eukaryota</taxon>
        <taxon>Viridiplantae</taxon>
        <taxon>Streptophyta</taxon>
        <taxon>Embryophyta</taxon>
        <taxon>Tracheophyta</taxon>
        <taxon>Spermatophyta</taxon>
        <taxon>Magnoliopsida</taxon>
        <taxon>eudicotyledons</taxon>
        <taxon>Gunneridae</taxon>
        <taxon>Pentapetalae</taxon>
        <taxon>rosids</taxon>
        <taxon>fabids</taxon>
        <taxon>Oxalidales</taxon>
        <taxon>Cephalotaceae</taxon>
        <taxon>Cephalotus</taxon>
    </lineage>
</organism>
<evidence type="ECO:0000313" key="4">
    <source>
        <dbReference type="Proteomes" id="UP000187406"/>
    </source>
</evidence>
<dbReference type="InterPro" id="IPR036339">
    <property type="entry name" value="PUB-like_dom_sf"/>
</dbReference>
<sequence>MEEPQVMLNVSVIWRGNKYVVEMNSNATLKELGHELQKLTGVKADTMRLIVPRVANKSAKLLSPFSDDHSRLDLREASIVEGKLIRMMGLSEDEVDKVQQNTKADLRIAGFEEEEKRMRQRMSYRPQASLKLPRGPYIFCDFRTLQIPGVELYPLASEALKRMHMLAADPGIVAIMNKHCWTVGIMTEMAPVGYVGVSPKCLLGLNKNHGEEISLRLRTDDLKGFRKYESIKKTLLHELAHMVYSEHDANFYALDKQLNQEAAALDWTKSRGHTLSGVRHAEEYVKDFDFGDIRSFSQKLGGNMPDLLARESSVAAAYRRIAIAAASCSGVSEVHEEPDPDDSGLSIHEEFDAIDSVVKGNQDIESLNRTNWKPNYEPDPDDEHSGHKKSKPDPDDSHGGKTVESDSEMIESVKPLKTKAKLASNSCEEPDPDDSSVLVEPVMDPSQTMEIVNSRILLKKAVDEPDPDYIEADESYRIIARPDQGDSIVTESMESQAHLNKVQDEPDPDELQANEFVRAEPDPDDNMIPPQDTSSMNINETALDDEELQRIQDSVTAICGRLQKAIEMLRAEVDPMESITVLETLFKIIRNVIEHPNDMKFKRLRKANPIIRRNIANYKAAMEILILIGFDEDVALDGMGKAETYLVLKRNDQGLLWLAKSSLEACIAY</sequence>
<dbReference type="EMBL" id="BDDD01000255">
    <property type="protein sequence ID" value="GAV62419.1"/>
    <property type="molecule type" value="Genomic_DNA"/>
</dbReference>
<evidence type="ECO:0000256" key="1">
    <source>
        <dbReference type="SAM" id="MobiDB-lite"/>
    </source>
</evidence>
<dbReference type="PANTHER" id="PTHR47796">
    <property type="entry name" value="ZINC METALLOPROTEINASE-LIKE PROTEIN"/>
    <property type="match status" value="1"/>
</dbReference>
<dbReference type="OrthoDB" id="49605at2759"/>
<dbReference type="InterPro" id="IPR029071">
    <property type="entry name" value="Ubiquitin-like_domsf"/>
</dbReference>
<protein>
    <submittedName>
        <fullName evidence="3">WLM domain-containing protein/PUB domain-containing protein</fullName>
    </submittedName>
</protein>
<evidence type="ECO:0000313" key="3">
    <source>
        <dbReference type="EMBL" id="GAV62419.1"/>
    </source>
</evidence>
<dbReference type="Gene3D" id="1.20.58.2190">
    <property type="match status" value="1"/>
</dbReference>
<dbReference type="CDD" id="cd10463">
    <property type="entry name" value="PUB_WLM"/>
    <property type="match status" value="1"/>
</dbReference>
<feature type="compositionally biased region" description="Basic and acidic residues" evidence="1">
    <location>
        <begin position="391"/>
        <end position="404"/>
    </location>
</feature>
<feature type="region of interest" description="Disordered" evidence="1">
    <location>
        <begin position="357"/>
        <end position="439"/>
    </location>
</feature>
<proteinExistence type="predicted"/>
<dbReference type="Proteomes" id="UP000187406">
    <property type="component" value="Unassembled WGS sequence"/>
</dbReference>
<dbReference type="InParanoid" id="A0A1Q3B398"/>
<comment type="caution">
    <text evidence="3">The sequence shown here is derived from an EMBL/GenBank/DDBJ whole genome shotgun (WGS) entry which is preliminary data.</text>
</comment>
<dbReference type="Gene3D" id="3.10.20.90">
    <property type="entry name" value="Phosphatidylinositol 3-kinase Catalytic Subunit, Chain A, domain 1"/>
    <property type="match status" value="1"/>
</dbReference>
<dbReference type="PANTHER" id="PTHR47796:SF1">
    <property type="entry name" value="OS08G0500800 PROTEIN"/>
    <property type="match status" value="1"/>
</dbReference>
<dbReference type="Pfam" id="PF09409">
    <property type="entry name" value="PUB"/>
    <property type="match status" value="1"/>
</dbReference>
<evidence type="ECO:0000259" key="2">
    <source>
        <dbReference type="PROSITE" id="PS51397"/>
    </source>
</evidence>
<dbReference type="STRING" id="3775.A0A1Q3B398"/>
<dbReference type="PROSITE" id="PS51397">
    <property type="entry name" value="WLM"/>
    <property type="match status" value="1"/>
</dbReference>
<dbReference type="SUPFAM" id="SSF143503">
    <property type="entry name" value="PUG domain-like"/>
    <property type="match status" value="1"/>
</dbReference>